<dbReference type="Proteomes" id="UP000017415">
    <property type="component" value="Unassembled WGS sequence"/>
</dbReference>
<dbReference type="PANTHER" id="PTHR33498:SF1">
    <property type="entry name" value="TRANSPOSASE FOR INSERTION SEQUENCE ELEMENT IS1557"/>
    <property type="match status" value="1"/>
</dbReference>
<evidence type="ECO:0000313" key="3">
    <source>
        <dbReference type="Proteomes" id="UP000017415"/>
    </source>
</evidence>
<comment type="caution">
    <text evidence="2">The sequence shown here is derived from an EMBL/GenBank/DDBJ whole genome shotgun (WGS) entry which is preliminary data.</text>
</comment>
<feature type="domain" description="Transposase IS204/IS1001/IS1096/IS1165 DDE" evidence="1">
    <location>
        <begin position="2"/>
        <end position="199"/>
    </location>
</feature>
<evidence type="ECO:0000259" key="1">
    <source>
        <dbReference type="Pfam" id="PF01610"/>
    </source>
</evidence>
<organism evidence="2 3">
    <name type="scientific">Enterococcus cecorum DSM 20682 = ATCC 43198</name>
    <dbReference type="NCBI Taxonomy" id="1121864"/>
    <lineage>
        <taxon>Bacteria</taxon>
        <taxon>Bacillati</taxon>
        <taxon>Bacillota</taxon>
        <taxon>Bacilli</taxon>
        <taxon>Lactobacillales</taxon>
        <taxon>Enterococcaceae</taxon>
        <taxon>Enterococcus</taxon>
    </lineage>
</organism>
<keyword evidence="3" id="KW-1185">Reference proteome</keyword>
<dbReference type="PANTHER" id="PTHR33498">
    <property type="entry name" value="TRANSPOSASE FOR INSERTION SEQUENCE ELEMENT IS1557"/>
    <property type="match status" value="1"/>
</dbReference>
<dbReference type="Pfam" id="PF01610">
    <property type="entry name" value="DDE_Tnp_ISL3"/>
    <property type="match status" value="1"/>
</dbReference>
<reference evidence="2 3" key="1">
    <citation type="submission" date="2013-10" db="EMBL/GenBank/DDBJ databases">
        <title>The Genome Sequence of Enterococcus cecorum DSM 20682 (= ATCC 43198) (Illumina assembly).</title>
        <authorList>
            <consortium name="The Broad Institute Genomics Platform"/>
            <consortium name="The Broad Institute Genome Sequencing Center for Infectious Disease"/>
            <person name="Earl A."/>
            <person name="Russ C."/>
            <person name="Gilmore M."/>
            <person name="Surin D."/>
            <person name="Walker B."/>
            <person name="Young S."/>
            <person name="Zeng Q."/>
            <person name="Gargeya S."/>
            <person name="Fitzgerald M."/>
            <person name="Haas B."/>
            <person name="Abouelleil A."/>
            <person name="Allen A.W."/>
            <person name="Alvarado L."/>
            <person name="Arachchi H.M."/>
            <person name="Berlin A.M."/>
            <person name="Chapman S.B."/>
            <person name="Gainer-Dewar J."/>
            <person name="Goldberg J."/>
            <person name="Griggs A."/>
            <person name="Gujja S."/>
            <person name="Hansen M."/>
            <person name="Howarth C."/>
            <person name="Imamovic A."/>
            <person name="Ireland A."/>
            <person name="Larimer J."/>
            <person name="McCowan C."/>
            <person name="Murphy C."/>
            <person name="Pearson M."/>
            <person name="Poon T.W."/>
            <person name="Priest M."/>
            <person name="Roberts A."/>
            <person name="Saif S."/>
            <person name="Shea T."/>
            <person name="Sisk P."/>
            <person name="Sykes S."/>
            <person name="Wortman J."/>
            <person name="Nusbaum C."/>
            <person name="Birren B."/>
        </authorList>
    </citation>
    <scope>NUCLEOTIDE SEQUENCE [LARGE SCALE GENOMIC DNA]</scope>
    <source>
        <strain evidence="2 3">ATCC 43198</strain>
    </source>
</reference>
<dbReference type="InterPro" id="IPR047951">
    <property type="entry name" value="Transpos_ISL3"/>
</dbReference>
<dbReference type="InterPro" id="IPR002560">
    <property type="entry name" value="Transposase_DDE"/>
</dbReference>
<accession>S1QXP8</accession>
<evidence type="ECO:0000313" key="2">
    <source>
        <dbReference type="EMBL" id="ESK60877.1"/>
    </source>
</evidence>
<dbReference type="eggNOG" id="COG3464">
    <property type="taxonomic scope" value="Bacteria"/>
</dbReference>
<dbReference type="HOGENOM" id="CLU_041900_1_3_9"/>
<gene>
    <name evidence="2" type="ORF">OMO_01832</name>
</gene>
<dbReference type="PATRIC" id="fig|1121864.4.peg.230"/>
<dbReference type="EMBL" id="AHYS01000008">
    <property type="protein sequence ID" value="ESK60877.1"/>
    <property type="molecule type" value="Genomic_DNA"/>
</dbReference>
<protein>
    <recommendedName>
        <fullName evidence="1">Transposase IS204/IS1001/IS1096/IS1165 DDE domain-containing protein</fullName>
    </recommendedName>
</protein>
<proteinExistence type="predicted"/>
<dbReference type="AlphaFoldDB" id="S1QXP8"/>
<name>S1QXP8_9ENTE</name>
<sequence length="216" mass="26348">MKYVVMDMNASYPYAIKEIFPNAEIIIDRFQIVQQLNRALNNKRIQVMKEQKNKESRHYTKLKRYWKFVLTYEDNLDYVKRSQYPLFDKKFVTQTEVVDTLLSFDEGFKQCYEIYQTLLGHFKDKEYNKFFNILYNLPQDLDKDFKKSIKYLTKQTRNVKNALKLPYSNGKLEGKNNLIKVLQRVSFGFRNLENMRRRIFLYEENWQTKKTKETKM</sequence>